<feature type="binding site" evidence="15 16">
    <location>
        <begin position="156"/>
        <end position="161"/>
    </location>
    <ligand>
        <name>S-adenosyl-L-methionine</name>
        <dbReference type="ChEBI" id="CHEBI:59789"/>
    </ligand>
</feature>
<evidence type="ECO:0000256" key="7">
    <source>
        <dbReference type="ARBA" id="ARBA00022490"/>
    </source>
</evidence>
<evidence type="ECO:0000256" key="9">
    <source>
        <dbReference type="ARBA" id="ARBA00022679"/>
    </source>
</evidence>
<dbReference type="OrthoDB" id="9807416at2"/>
<dbReference type="GO" id="GO:0052906">
    <property type="term" value="F:tRNA (guanine(37)-N1)-methyltransferase activity"/>
    <property type="evidence" value="ECO:0007669"/>
    <property type="project" value="UniProtKB-UniRule"/>
</dbReference>
<evidence type="ECO:0000256" key="2">
    <source>
        <dbReference type="ARBA" id="ARBA00004496"/>
    </source>
</evidence>
<dbReference type="PANTHER" id="PTHR46417:SF1">
    <property type="entry name" value="TRNA (GUANINE-N(1)-)-METHYLTRANSFERASE"/>
    <property type="match status" value="1"/>
</dbReference>
<feature type="domain" description="tRNA methyltransferase TRMD/TRM10-type" evidence="18">
    <location>
        <begin position="1"/>
        <end position="254"/>
    </location>
</feature>
<dbReference type="Gene3D" id="1.10.1270.20">
    <property type="entry name" value="tRNA(m1g37)methyltransferase, domain 2"/>
    <property type="match status" value="1"/>
</dbReference>
<dbReference type="PIRSF" id="PIRSF000386">
    <property type="entry name" value="tRNA_mtase"/>
    <property type="match status" value="1"/>
</dbReference>
<dbReference type="NCBIfam" id="TIGR00088">
    <property type="entry name" value="trmD"/>
    <property type="match status" value="1"/>
</dbReference>
<dbReference type="GO" id="GO:0002939">
    <property type="term" value="P:tRNA N1-guanine methylation"/>
    <property type="evidence" value="ECO:0007669"/>
    <property type="project" value="TreeGrafter"/>
</dbReference>
<dbReference type="InterPro" id="IPR029026">
    <property type="entry name" value="tRNA_m1G_MTases_N"/>
</dbReference>
<evidence type="ECO:0000256" key="14">
    <source>
        <dbReference type="ARBA" id="ARBA00047783"/>
    </source>
</evidence>
<evidence type="ECO:0000256" key="6">
    <source>
        <dbReference type="ARBA" id="ARBA00014679"/>
    </source>
</evidence>
<keyword evidence="9 15" id="KW-0808">Transferase</keyword>
<dbReference type="EMBL" id="RPFW01000001">
    <property type="protein sequence ID" value="TVZ06439.1"/>
    <property type="molecule type" value="Genomic_DNA"/>
</dbReference>
<protein>
    <recommendedName>
        <fullName evidence="6 15">tRNA (guanine-N(1)-)-methyltransferase</fullName>
        <ecNumber evidence="5 15">2.1.1.228</ecNumber>
    </recommendedName>
    <alternativeName>
        <fullName evidence="12 15">M1G-methyltransferase</fullName>
    </alternativeName>
    <alternativeName>
        <fullName evidence="13 15">tRNA [GM37] methyltransferase</fullName>
    </alternativeName>
</protein>
<dbReference type="InterPro" id="IPR002649">
    <property type="entry name" value="tRNA_m1G_MeTrfase_TrmD"/>
</dbReference>
<evidence type="ECO:0000313" key="20">
    <source>
        <dbReference type="Proteomes" id="UP000460272"/>
    </source>
</evidence>
<evidence type="ECO:0000256" key="4">
    <source>
        <dbReference type="ARBA" id="ARBA00011738"/>
    </source>
</evidence>
<evidence type="ECO:0000256" key="8">
    <source>
        <dbReference type="ARBA" id="ARBA00022603"/>
    </source>
</evidence>
<comment type="subcellular location">
    <subcellularLocation>
        <location evidence="2 15 17">Cytoplasm</location>
    </subcellularLocation>
</comment>
<dbReference type="Pfam" id="PF01746">
    <property type="entry name" value="tRNA_m1G_MT"/>
    <property type="match status" value="1"/>
</dbReference>
<comment type="similarity">
    <text evidence="3 15 17">Belongs to the RNA methyltransferase TrmD family.</text>
</comment>
<keyword evidence="11 15" id="KW-0819">tRNA processing</keyword>
<dbReference type="FunFam" id="1.10.1270.20:FF:000002">
    <property type="entry name" value="tRNA (guanine-N(1)-)-methyltransferase"/>
    <property type="match status" value="1"/>
</dbReference>
<dbReference type="InterPro" id="IPR016009">
    <property type="entry name" value="tRNA_MeTrfase_TRMD/TRM10"/>
</dbReference>
<sequence length="285" mass="30013">MRIDIVTIFPDYFGPVGADGRVGDAGPLGVSLIGKAGVRGDIDFRVHDLRAWATDVHHTVDDTPFGGGPGMVMKPDVWGDALDSVLAAAQATAAPAPAAPARLVVPTPSGAPFTQELAASYAAESHLVFACGRYEGIDSRVVAEARTRLPVDEVSIGDYVLAGGEAAVAVIVEAVCRLLPGVLGNEQSHSDDSFGGTGGAMSGLLEGPVYTRPRTWRGLEVPDVLLSGHHKAIARWQRDEALRRTAAARPDLIRRLATRGDGLDKRDREVLAEAGFPVDAENMAH</sequence>
<keyword evidence="7 15" id="KW-0963">Cytoplasm</keyword>
<comment type="subunit">
    <text evidence="4 15 17">Homodimer.</text>
</comment>
<comment type="caution">
    <text evidence="19">The sequence shown here is derived from an EMBL/GenBank/DDBJ whole genome shotgun (WGS) entry which is preliminary data.</text>
</comment>
<evidence type="ECO:0000256" key="17">
    <source>
        <dbReference type="RuleBase" id="RU003464"/>
    </source>
</evidence>
<evidence type="ECO:0000256" key="1">
    <source>
        <dbReference type="ARBA" id="ARBA00002634"/>
    </source>
</evidence>
<dbReference type="GO" id="GO:0005829">
    <property type="term" value="C:cytosol"/>
    <property type="evidence" value="ECO:0007669"/>
    <property type="project" value="TreeGrafter"/>
</dbReference>
<dbReference type="EC" id="2.1.1.228" evidence="5 15"/>
<dbReference type="CDD" id="cd18080">
    <property type="entry name" value="TrmD-like"/>
    <property type="match status" value="1"/>
</dbReference>
<dbReference type="NCBIfam" id="NF000648">
    <property type="entry name" value="PRK00026.1"/>
    <property type="match status" value="1"/>
</dbReference>
<dbReference type="Proteomes" id="UP000460272">
    <property type="component" value="Unassembled WGS sequence"/>
</dbReference>
<feature type="binding site" evidence="15 16">
    <location>
        <position position="132"/>
    </location>
    <ligand>
        <name>S-adenosyl-L-methionine</name>
        <dbReference type="ChEBI" id="CHEBI:59789"/>
    </ligand>
</feature>
<comment type="function">
    <text evidence="1 15 17">Specifically methylates guanosine-37 in various tRNAs.</text>
</comment>
<dbReference type="RefSeq" id="WP_145851194.1">
    <property type="nucleotide sequence ID" value="NZ_RPFW01000001.1"/>
</dbReference>
<organism evidence="19 20">
    <name type="scientific">Trebonia kvetii</name>
    <dbReference type="NCBI Taxonomy" id="2480626"/>
    <lineage>
        <taxon>Bacteria</taxon>
        <taxon>Bacillati</taxon>
        <taxon>Actinomycetota</taxon>
        <taxon>Actinomycetes</taxon>
        <taxon>Streptosporangiales</taxon>
        <taxon>Treboniaceae</taxon>
        <taxon>Trebonia</taxon>
    </lineage>
</organism>
<keyword evidence="20" id="KW-1185">Reference proteome</keyword>
<evidence type="ECO:0000256" key="12">
    <source>
        <dbReference type="ARBA" id="ARBA00029736"/>
    </source>
</evidence>
<evidence type="ECO:0000256" key="5">
    <source>
        <dbReference type="ARBA" id="ARBA00012807"/>
    </source>
</evidence>
<dbReference type="Gene3D" id="3.40.1280.10">
    <property type="match status" value="1"/>
</dbReference>
<name>A0A6P2C4T9_9ACTN</name>
<dbReference type="InterPro" id="IPR029028">
    <property type="entry name" value="Alpha/beta_knot_MTases"/>
</dbReference>
<keyword evidence="10 15" id="KW-0949">S-adenosyl-L-methionine</keyword>
<accession>A0A6P2C4T9</accession>
<evidence type="ECO:0000259" key="18">
    <source>
        <dbReference type="Pfam" id="PF01746"/>
    </source>
</evidence>
<evidence type="ECO:0000256" key="3">
    <source>
        <dbReference type="ARBA" id="ARBA00007630"/>
    </source>
</evidence>
<reference evidence="19 20" key="1">
    <citation type="submission" date="2018-11" db="EMBL/GenBank/DDBJ databases">
        <title>Trebonia kvetii gen.nov., sp.nov., a novel acidophilic actinobacterium, and proposal of the new actinobacterial family Treboniaceae fam. nov.</title>
        <authorList>
            <person name="Rapoport D."/>
            <person name="Sagova-Mareckova M."/>
            <person name="Sedlacek I."/>
            <person name="Provaznik J."/>
            <person name="Kralova S."/>
            <person name="Pavlinic D."/>
            <person name="Benes V."/>
            <person name="Kopecky J."/>
        </authorList>
    </citation>
    <scope>NUCLEOTIDE SEQUENCE [LARGE SCALE GENOMIC DNA]</scope>
    <source>
        <strain evidence="19 20">15Tr583</strain>
    </source>
</reference>
<evidence type="ECO:0000256" key="10">
    <source>
        <dbReference type="ARBA" id="ARBA00022691"/>
    </source>
</evidence>
<evidence type="ECO:0000256" key="11">
    <source>
        <dbReference type="ARBA" id="ARBA00022694"/>
    </source>
</evidence>
<dbReference type="InterPro" id="IPR023148">
    <property type="entry name" value="tRNA_m1G_MeTrfase_C_sf"/>
</dbReference>
<evidence type="ECO:0000256" key="16">
    <source>
        <dbReference type="PIRSR" id="PIRSR000386-1"/>
    </source>
</evidence>
<dbReference type="PANTHER" id="PTHR46417">
    <property type="entry name" value="TRNA (GUANINE-N(1)-)-METHYLTRANSFERASE"/>
    <property type="match status" value="1"/>
</dbReference>
<evidence type="ECO:0000313" key="19">
    <source>
        <dbReference type="EMBL" id="TVZ06439.1"/>
    </source>
</evidence>
<comment type="catalytic activity">
    <reaction evidence="14 15 17">
        <text>guanosine(37) in tRNA + S-adenosyl-L-methionine = N(1)-methylguanosine(37) in tRNA + S-adenosyl-L-homocysteine + H(+)</text>
        <dbReference type="Rhea" id="RHEA:36899"/>
        <dbReference type="Rhea" id="RHEA-COMP:10145"/>
        <dbReference type="Rhea" id="RHEA-COMP:10147"/>
        <dbReference type="ChEBI" id="CHEBI:15378"/>
        <dbReference type="ChEBI" id="CHEBI:57856"/>
        <dbReference type="ChEBI" id="CHEBI:59789"/>
        <dbReference type="ChEBI" id="CHEBI:73542"/>
        <dbReference type="ChEBI" id="CHEBI:74269"/>
        <dbReference type="EC" id="2.1.1.228"/>
    </reaction>
</comment>
<dbReference type="HAMAP" id="MF_00605">
    <property type="entry name" value="TrmD"/>
    <property type="match status" value="1"/>
</dbReference>
<dbReference type="AlphaFoldDB" id="A0A6P2C4T9"/>
<gene>
    <name evidence="15 19" type="primary">trmD</name>
    <name evidence="19" type="ORF">EAS64_03180</name>
</gene>
<keyword evidence="8 15" id="KW-0489">Methyltransferase</keyword>
<evidence type="ECO:0000256" key="15">
    <source>
        <dbReference type="HAMAP-Rule" id="MF_00605"/>
    </source>
</evidence>
<evidence type="ECO:0000256" key="13">
    <source>
        <dbReference type="ARBA" id="ARBA00033392"/>
    </source>
</evidence>
<proteinExistence type="inferred from homology"/>
<dbReference type="SUPFAM" id="SSF75217">
    <property type="entry name" value="alpha/beta knot"/>
    <property type="match status" value="1"/>
</dbReference>